<evidence type="ECO:0000256" key="1">
    <source>
        <dbReference type="SAM" id="Coils"/>
    </source>
</evidence>
<organism evidence="5 6">
    <name type="scientific">Parasitella parasitica</name>
    <dbReference type="NCBI Taxonomy" id="35722"/>
    <lineage>
        <taxon>Eukaryota</taxon>
        <taxon>Fungi</taxon>
        <taxon>Fungi incertae sedis</taxon>
        <taxon>Mucoromycota</taxon>
        <taxon>Mucoromycotina</taxon>
        <taxon>Mucoromycetes</taxon>
        <taxon>Mucorales</taxon>
        <taxon>Mucorineae</taxon>
        <taxon>Mucoraceae</taxon>
        <taxon>Parasitella</taxon>
    </lineage>
</organism>
<feature type="transmembrane region" description="Helical" evidence="3">
    <location>
        <begin position="504"/>
        <end position="524"/>
    </location>
</feature>
<feature type="coiled-coil region" evidence="1">
    <location>
        <begin position="318"/>
        <end position="345"/>
    </location>
</feature>
<gene>
    <name evidence="5" type="primary">PARPA_13745.1 scaffold 47024</name>
</gene>
<dbReference type="SUPFAM" id="SSF47459">
    <property type="entry name" value="HLH, helix-loop-helix DNA-binding domain"/>
    <property type="match status" value="1"/>
</dbReference>
<dbReference type="InterPro" id="IPR036638">
    <property type="entry name" value="HLH_DNA-bd_sf"/>
</dbReference>
<accession>A0A0B7NV87</accession>
<protein>
    <recommendedName>
        <fullName evidence="4">BHLH domain-containing protein</fullName>
    </recommendedName>
</protein>
<evidence type="ECO:0000259" key="4">
    <source>
        <dbReference type="PROSITE" id="PS50888"/>
    </source>
</evidence>
<dbReference type="InterPro" id="IPR011598">
    <property type="entry name" value="bHLH_dom"/>
</dbReference>
<dbReference type="Pfam" id="PF00010">
    <property type="entry name" value="HLH"/>
    <property type="match status" value="1"/>
</dbReference>
<dbReference type="EMBL" id="LN734024">
    <property type="protein sequence ID" value="CEP19430.1"/>
    <property type="molecule type" value="Genomic_DNA"/>
</dbReference>
<keyword evidence="3" id="KW-0812">Transmembrane</keyword>
<name>A0A0B7NV87_9FUNG</name>
<feature type="domain" description="BHLH" evidence="4">
    <location>
        <begin position="245"/>
        <end position="328"/>
    </location>
</feature>
<keyword evidence="3" id="KW-0472">Membrane</keyword>
<dbReference type="AlphaFoldDB" id="A0A0B7NV87"/>
<proteinExistence type="predicted"/>
<dbReference type="Gene3D" id="4.10.280.10">
    <property type="entry name" value="Helix-loop-helix DNA-binding domain"/>
    <property type="match status" value="1"/>
</dbReference>
<feature type="region of interest" description="Disordered" evidence="2">
    <location>
        <begin position="86"/>
        <end position="113"/>
    </location>
</feature>
<sequence length="616" mass="70649">MLQDLTDLDFDTYFEVASSNQQSLQQQQNPRDILYHGDRQQQQPTSINSLLNDSNVHTNRHLYHLYNQGQEGFDIFNWNIPSQPQSNTSTMQISPLNSPQSSSDGYTSNSLSPQIVDSPPFYPFNQHIQSEASKTLADFFEKKPMFPSHLHNVPGINIPTTPTTENMPSSSNLPSPPLEDNSLSEAFLAIDQWSQFKELNGVHPLDTNEHETRNWRKASTRHQQLQQPAPNSLEHNHFLEPGKQLKKVAHNAIERRYRNNINDRIRELKNVVPALYKARLREKGDEDDSSVESGGEEGSEEIVDGVEVAKKLNKATILRKATEYIQFLKNTNDSTEQENMILQQIIAQMPGGNVVLAHFLHQKSEFEKVEQDRLARERHEVQVREKAERQRTLRERAAQRAALAQLIPKPERRPYRRRQSSKYTKVASKKSSPNEDGNENKMFMAAFLCITLFSLSPSTSSGSPSSHHHNTHDTYQNTANPIADSCLLDQAASISADYWKPFRYFVYIFGIVYICLIPLLLRWFRVHPVNRYKKCLNRHHYSSEVPVAWNRLYTNLVYIVNKCSIAKRNSSSATLFDMAVAVYDIIRYSLSLLIPRFLLVVFHKKAKSSSVARFNG</sequence>
<dbReference type="SMART" id="SM00353">
    <property type="entry name" value="HLH"/>
    <property type="match status" value="1"/>
</dbReference>
<dbReference type="STRING" id="35722.A0A0B7NV87"/>
<dbReference type="PANTHER" id="PTHR47336">
    <property type="entry name" value="TRANSCRIPTION FACTOR HMS1-RELATED"/>
    <property type="match status" value="1"/>
</dbReference>
<reference evidence="5 6" key="1">
    <citation type="submission" date="2014-09" db="EMBL/GenBank/DDBJ databases">
        <authorList>
            <person name="Ellenberger Sabrina"/>
        </authorList>
    </citation>
    <scope>NUCLEOTIDE SEQUENCE [LARGE SCALE GENOMIC DNA]</scope>
    <source>
        <strain evidence="5 6">CBS 412.66</strain>
    </source>
</reference>
<dbReference type="PANTHER" id="PTHR47336:SF2">
    <property type="entry name" value="TRANSCRIPTION FACTOR HMS1-RELATED"/>
    <property type="match status" value="1"/>
</dbReference>
<feature type="region of interest" description="Disordered" evidence="2">
    <location>
        <begin position="406"/>
        <end position="438"/>
    </location>
</feature>
<dbReference type="Proteomes" id="UP000054107">
    <property type="component" value="Unassembled WGS sequence"/>
</dbReference>
<keyword evidence="6" id="KW-1185">Reference proteome</keyword>
<dbReference type="OrthoDB" id="2133190at2759"/>
<keyword evidence="1" id="KW-0175">Coiled coil</keyword>
<dbReference type="GO" id="GO:0046983">
    <property type="term" value="F:protein dimerization activity"/>
    <property type="evidence" value="ECO:0007669"/>
    <property type="project" value="InterPro"/>
</dbReference>
<evidence type="ECO:0000256" key="3">
    <source>
        <dbReference type="SAM" id="Phobius"/>
    </source>
</evidence>
<evidence type="ECO:0000313" key="5">
    <source>
        <dbReference type="EMBL" id="CEP19430.1"/>
    </source>
</evidence>
<dbReference type="PROSITE" id="PS50888">
    <property type="entry name" value="BHLH"/>
    <property type="match status" value="1"/>
</dbReference>
<evidence type="ECO:0000313" key="6">
    <source>
        <dbReference type="Proteomes" id="UP000054107"/>
    </source>
</evidence>
<evidence type="ECO:0000256" key="2">
    <source>
        <dbReference type="SAM" id="MobiDB-lite"/>
    </source>
</evidence>
<dbReference type="InterPro" id="IPR052099">
    <property type="entry name" value="Regulatory_TF_Diverse"/>
</dbReference>
<keyword evidence="3" id="KW-1133">Transmembrane helix</keyword>